<dbReference type="Proteomes" id="UP000199598">
    <property type="component" value="Unassembled WGS sequence"/>
</dbReference>
<dbReference type="Pfam" id="PF01810">
    <property type="entry name" value="LysE"/>
    <property type="match status" value="1"/>
</dbReference>
<comment type="caution">
    <text evidence="7">The sequence shown here is derived from an EMBL/GenBank/DDBJ whole genome shotgun (WGS) entry which is preliminary data.</text>
</comment>
<accession>A0A1I3X0C4</accession>
<evidence type="ECO:0000256" key="1">
    <source>
        <dbReference type="ARBA" id="ARBA00004651"/>
    </source>
</evidence>
<name>A0A1I3X0C4_9HYPH</name>
<keyword evidence="8" id="KW-1185">Reference proteome</keyword>
<keyword evidence="2" id="KW-1003">Cell membrane</keyword>
<evidence type="ECO:0000256" key="2">
    <source>
        <dbReference type="ARBA" id="ARBA00022475"/>
    </source>
</evidence>
<feature type="transmembrane region" description="Helical" evidence="6">
    <location>
        <begin position="172"/>
        <end position="194"/>
    </location>
</feature>
<organism evidence="7 8">
    <name type="scientific">Pseudovibrio ascidiaceicola</name>
    <dbReference type="NCBI Taxonomy" id="285279"/>
    <lineage>
        <taxon>Bacteria</taxon>
        <taxon>Pseudomonadati</taxon>
        <taxon>Pseudomonadota</taxon>
        <taxon>Alphaproteobacteria</taxon>
        <taxon>Hyphomicrobiales</taxon>
        <taxon>Stappiaceae</taxon>
        <taxon>Pseudovibrio</taxon>
    </lineage>
</organism>
<feature type="transmembrane region" description="Helical" evidence="6">
    <location>
        <begin position="30"/>
        <end position="55"/>
    </location>
</feature>
<gene>
    <name evidence="7" type="ORF">SAMN04488518_102276</name>
</gene>
<reference evidence="7 8" key="1">
    <citation type="submission" date="2016-10" db="EMBL/GenBank/DDBJ databases">
        <authorList>
            <person name="Varghese N."/>
            <person name="Submissions S."/>
        </authorList>
    </citation>
    <scope>NUCLEOTIDE SEQUENCE [LARGE SCALE GENOMIC DNA]</scope>
    <source>
        <strain evidence="7 8">DSM 16392</strain>
    </source>
</reference>
<proteinExistence type="predicted"/>
<evidence type="ECO:0000256" key="4">
    <source>
        <dbReference type="ARBA" id="ARBA00022989"/>
    </source>
</evidence>
<keyword evidence="4 6" id="KW-1133">Transmembrane helix</keyword>
<evidence type="ECO:0000256" key="5">
    <source>
        <dbReference type="ARBA" id="ARBA00023136"/>
    </source>
</evidence>
<keyword evidence="5 6" id="KW-0472">Membrane</keyword>
<feature type="transmembrane region" description="Helical" evidence="6">
    <location>
        <begin position="139"/>
        <end position="160"/>
    </location>
</feature>
<dbReference type="InterPro" id="IPR001123">
    <property type="entry name" value="LeuE-type"/>
</dbReference>
<feature type="transmembrane region" description="Helical" evidence="6">
    <location>
        <begin position="67"/>
        <end position="92"/>
    </location>
</feature>
<feature type="transmembrane region" description="Helical" evidence="6">
    <location>
        <begin position="98"/>
        <end position="119"/>
    </location>
</feature>
<evidence type="ECO:0000313" key="7">
    <source>
        <dbReference type="EMBL" id="SFK12657.1"/>
    </source>
</evidence>
<evidence type="ECO:0000256" key="6">
    <source>
        <dbReference type="SAM" id="Phobius"/>
    </source>
</evidence>
<protein>
    <submittedName>
        <fullName evidence="7">LysE type translocator</fullName>
    </submittedName>
</protein>
<dbReference type="PANTHER" id="PTHR30086:SF20">
    <property type="entry name" value="ARGININE EXPORTER PROTEIN ARGO-RELATED"/>
    <property type="match status" value="1"/>
</dbReference>
<evidence type="ECO:0000313" key="8">
    <source>
        <dbReference type="Proteomes" id="UP000199598"/>
    </source>
</evidence>
<feature type="transmembrane region" description="Helical" evidence="6">
    <location>
        <begin position="206"/>
        <end position="226"/>
    </location>
</feature>
<evidence type="ECO:0000256" key="3">
    <source>
        <dbReference type="ARBA" id="ARBA00022692"/>
    </source>
</evidence>
<comment type="subcellular location">
    <subcellularLocation>
        <location evidence="1">Cell membrane</location>
        <topology evidence="1">Multi-pass membrane protein</topology>
    </subcellularLocation>
</comment>
<dbReference type="PANTHER" id="PTHR30086">
    <property type="entry name" value="ARGININE EXPORTER PROTEIN ARGO"/>
    <property type="match status" value="1"/>
</dbReference>
<dbReference type="PIRSF" id="PIRSF006324">
    <property type="entry name" value="LeuE"/>
    <property type="match status" value="1"/>
</dbReference>
<dbReference type="EMBL" id="FOSK01000002">
    <property type="protein sequence ID" value="SFK12657.1"/>
    <property type="molecule type" value="Genomic_DNA"/>
</dbReference>
<sequence length="227" mass="24701">MFGTILYNSSHSAACVHHYRFGYQIQMMNISLYLGFIAATFVLLAIPGPNVMMILAKSTREGTSTGLIVMAGMTIAQAIQILAVVLGLSWVVHTYPDAFEIIQLGGAAYLIFLGISSWLRAGRHDKIESRGRKHLKVGFFVGLSNPKSLLFMTAFFPQFIDKAYPPDPQLAVMGVTYLVMAVLIDGLIAVLGGYSRNWLSAPTAKFKLDRVSGAVLVCAGLVLAFLH</sequence>
<keyword evidence="3 6" id="KW-0812">Transmembrane</keyword>